<comment type="caution">
    <text evidence="1">The sequence shown here is derived from an EMBL/GenBank/DDBJ whole genome shotgun (WGS) entry which is preliminary data.</text>
</comment>
<reference evidence="1 2" key="1">
    <citation type="submission" date="2020-08" db="EMBL/GenBank/DDBJ databases">
        <title>Sequencing the genomes of 1000 actinobacteria strains.</title>
        <authorList>
            <person name="Klenk H.-P."/>
        </authorList>
    </citation>
    <scope>NUCLEOTIDE SEQUENCE [LARGE SCALE GENOMIC DNA]</scope>
    <source>
        <strain evidence="1 2">DSM 45486</strain>
    </source>
</reference>
<dbReference type="EMBL" id="JACHMO010000001">
    <property type="protein sequence ID" value="MBB5803305.1"/>
    <property type="molecule type" value="Genomic_DNA"/>
</dbReference>
<accession>A0A7W9M0V0</accession>
<protein>
    <submittedName>
        <fullName evidence="1">Uncharacterized protein</fullName>
    </submittedName>
</protein>
<keyword evidence="2" id="KW-1185">Reference proteome</keyword>
<evidence type="ECO:0000313" key="2">
    <source>
        <dbReference type="Proteomes" id="UP000552097"/>
    </source>
</evidence>
<gene>
    <name evidence="1" type="ORF">F4560_003073</name>
</gene>
<dbReference type="Proteomes" id="UP000552097">
    <property type="component" value="Unassembled WGS sequence"/>
</dbReference>
<dbReference type="AlphaFoldDB" id="A0A7W9M0V0"/>
<proteinExistence type="predicted"/>
<name>A0A7W9M0V0_9PSEU</name>
<organism evidence="1 2">
    <name type="scientific">Saccharothrix ecbatanensis</name>
    <dbReference type="NCBI Taxonomy" id="1105145"/>
    <lineage>
        <taxon>Bacteria</taxon>
        <taxon>Bacillati</taxon>
        <taxon>Actinomycetota</taxon>
        <taxon>Actinomycetes</taxon>
        <taxon>Pseudonocardiales</taxon>
        <taxon>Pseudonocardiaceae</taxon>
        <taxon>Saccharothrix</taxon>
    </lineage>
</organism>
<dbReference type="Pfam" id="PF05139">
    <property type="entry name" value="Erythro_esteras"/>
    <property type="match status" value="1"/>
</dbReference>
<evidence type="ECO:0000313" key="1">
    <source>
        <dbReference type="EMBL" id="MBB5803305.1"/>
    </source>
</evidence>
<dbReference type="InterPro" id="IPR007815">
    <property type="entry name" value="Emycin_Estase"/>
</dbReference>
<dbReference type="GO" id="GO:0046677">
    <property type="term" value="P:response to antibiotic"/>
    <property type="evidence" value="ECO:0007669"/>
    <property type="project" value="InterPro"/>
</dbReference>
<sequence length="122" mass="13300">MFGGAERANRGTNIRDAAMADNVEWILDREERIVIGAANGHIQHLARSLGEAIMVIATTNNGGRMFLHRPIPDDPPGHTEVFFDDIGPFEEPDSLDALLASTGESLALTPWHTFIDPANPRA</sequence>
<dbReference type="SUPFAM" id="SSF159501">
    <property type="entry name" value="EreA/ChaN-like"/>
    <property type="match status" value="1"/>
</dbReference>